<dbReference type="RefSeq" id="WP_133298031.1">
    <property type="nucleotide sequence ID" value="NZ_UNSC01000008.1"/>
</dbReference>
<evidence type="ECO:0000313" key="2">
    <source>
        <dbReference type="EMBL" id="SZD74208.1"/>
    </source>
</evidence>
<feature type="chain" id="PRO_5017078732" evidence="1">
    <location>
        <begin position="26"/>
        <end position="286"/>
    </location>
</feature>
<proteinExistence type="predicted"/>
<dbReference type="AlphaFoldDB" id="A0A383U406"/>
<accession>A0A383U406</accession>
<feature type="signal peptide" evidence="1">
    <location>
        <begin position="1"/>
        <end position="25"/>
    </location>
</feature>
<evidence type="ECO:0000313" key="3">
    <source>
        <dbReference type="Proteomes" id="UP000262142"/>
    </source>
</evidence>
<protein>
    <submittedName>
        <fullName evidence="2">Uncharacterized protein</fullName>
    </submittedName>
</protein>
<sequence>MKKFIKRFLMLFALLVLIVSGTAQTIIRDRANEDIQDRRYSINWGKTFYPNPKFLKVGKWKVGPPLNPDYWYSWGKLGHWFEGNKRKKREYKSGVSKMPGRVKIINYGILTEMTKHSEKLRDYMDSIQKINGKELAYLTPGGIIGGITELTEPLWVLYFKNKLKGIDKLPNDGNFKKLGFNDKEVELLERINVKEDVKMKIENIKSDLRISTKTFMPRGKRILLWHKVLEDYRGFMRELDALKSRAKRQLQIEEWMKETMSKPSEPEKLPDSLIMKNIFERYKNKL</sequence>
<reference evidence="2 3" key="1">
    <citation type="submission" date="2018-09" db="EMBL/GenBank/DDBJ databases">
        <authorList>
            <consortium name="Pathogen Informatics"/>
        </authorList>
    </citation>
    <scope>NUCLEOTIDE SEQUENCE [LARGE SCALE GENOMIC DNA]</scope>
    <source>
        <strain evidence="2 3">OH-22767</strain>
    </source>
</reference>
<keyword evidence="3" id="KW-1185">Reference proteome</keyword>
<name>A0A383U406_9FLAO</name>
<gene>
    <name evidence="2" type="ORF">SAMEA104719789_01667</name>
</gene>
<organism evidence="2 3">
    <name type="scientific">Candidatus Ornithobacterium hominis</name>
    <dbReference type="NCBI Taxonomy" id="2497989"/>
    <lineage>
        <taxon>Bacteria</taxon>
        <taxon>Pseudomonadati</taxon>
        <taxon>Bacteroidota</taxon>
        <taxon>Flavobacteriia</taxon>
        <taxon>Flavobacteriales</taxon>
        <taxon>Weeksellaceae</taxon>
        <taxon>Ornithobacterium</taxon>
    </lineage>
</organism>
<keyword evidence="1" id="KW-0732">Signal</keyword>
<evidence type="ECO:0000256" key="1">
    <source>
        <dbReference type="SAM" id="SignalP"/>
    </source>
</evidence>
<dbReference type="OrthoDB" id="1265092at2"/>
<dbReference type="EMBL" id="UNSC01000008">
    <property type="protein sequence ID" value="SZD74208.1"/>
    <property type="molecule type" value="Genomic_DNA"/>
</dbReference>
<dbReference type="Proteomes" id="UP000262142">
    <property type="component" value="Unassembled WGS sequence"/>
</dbReference>